<reference evidence="2 3" key="1">
    <citation type="journal article" date="2019" name="Int. J. Syst. Evol. Microbiol.">
        <title>The Global Catalogue of Microorganisms (GCM) 10K type strain sequencing project: providing services to taxonomists for standard genome sequencing and annotation.</title>
        <authorList>
            <consortium name="The Broad Institute Genomics Platform"/>
            <consortium name="The Broad Institute Genome Sequencing Center for Infectious Disease"/>
            <person name="Wu L."/>
            <person name="Ma J."/>
        </authorList>
    </citation>
    <scope>NUCLEOTIDE SEQUENCE [LARGE SCALE GENOMIC DNA]</scope>
    <source>
        <strain evidence="2 3">JCM 7356</strain>
    </source>
</reference>
<keyword evidence="1" id="KW-0472">Membrane</keyword>
<keyword evidence="1" id="KW-0812">Transmembrane</keyword>
<keyword evidence="1" id="KW-1133">Transmembrane helix</keyword>
<dbReference type="RefSeq" id="WP_344634537.1">
    <property type="nucleotide sequence ID" value="NZ_BAAATR010000002.1"/>
</dbReference>
<feature type="transmembrane region" description="Helical" evidence="1">
    <location>
        <begin position="72"/>
        <end position="90"/>
    </location>
</feature>
<feature type="transmembrane region" description="Helical" evidence="1">
    <location>
        <begin position="173"/>
        <end position="195"/>
    </location>
</feature>
<dbReference type="NCBIfam" id="NF041646">
    <property type="entry name" value="VC0807_fam"/>
    <property type="match status" value="1"/>
</dbReference>
<evidence type="ECO:0008006" key="4">
    <source>
        <dbReference type="Google" id="ProtNLM"/>
    </source>
</evidence>
<protein>
    <recommendedName>
        <fullName evidence="4">DUF3159 domain-containing protein</fullName>
    </recommendedName>
</protein>
<name>A0ABN3DDX0_9ACTN</name>
<evidence type="ECO:0000256" key="1">
    <source>
        <dbReference type="SAM" id="Phobius"/>
    </source>
</evidence>
<comment type="caution">
    <text evidence="2">The sequence shown here is derived from an EMBL/GenBank/DDBJ whole genome shotgun (WGS) entry which is preliminary data.</text>
</comment>
<organism evidence="2 3">
    <name type="scientific">Kitasatospora cystarginea</name>
    <dbReference type="NCBI Taxonomy" id="58350"/>
    <lineage>
        <taxon>Bacteria</taxon>
        <taxon>Bacillati</taxon>
        <taxon>Actinomycetota</taxon>
        <taxon>Actinomycetes</taxon>
        <taxon>Kitasatosporales</taxon>
        <taxon>Streptomycetaceae</taxon>
        <taxon>Kitasatospora</taxon>
    </lineage>
</organism>
<sequence length="203" mass="21517">MTTQQTVIGTGTETATRARIIGLACDLGLSPAVFYGTQAAGCTVTTSLFAAAGAAGTRLLRTSVRSRRVDAPAGLMLGTYALMLVIALLARDERMLLARDPATSGLTGLVFLASCGTRTPALGYLTRRMHPGRAPDPPRVRRAVRLQTAVWGAALTAEAVIRLALLWTLPMTAVAGLSTGVELAVVAVLLAWTVWYRRRLRTV</sequence>
<gene>
    <name evidence="2" type="ORF">GCM10010430_05360</name>
</gene>
<evidence type="ECO:0000313" key="2">
    <source>
        <dbReference type="EMBL" id="GAA2228569.1"/>
    </source>
</evidence>
<evidence type="ECO:0000313" key="3">
    <source>
        <dbReference type="Proteomes" id="UP001500305"/>
    </source>
</evidence>
<feature type="transmembrane region" description="Helical" evidence="1">
    <location>
        <begin position="102"/>
        <end position="125"/>
    </location>
</feature>
<dbReference type="Proteomes" id="UP001500305">
    <property type="component" value="Unassembled WGS sequence"/>
</dbReference>
<keyword evidence="3" id="KW-1185">Reference proteome</keyword>
<feature type="transmembrane region" description="Helical" evidence="1">
    <location>
        <begin position="146"/>
        <end position="167"/>
    </location>
</feature>
<accession>A0ABN3DDX0</accession>
<proteinExistence type="predicted"/>
<dbReference type="EMBL" id="BAAATR010000002">
    <property type="protein sequence ID" value="GAA2228569.1"/>
    <property type="molecule type" value="Genomic_DNA"/>
</dbReference>